<gene>
    <name evidence="7" type="ORF">TVAG_480190</name>
</gene>
<sequence length="165" mass="19321">MSVRAAKQSMPRNKFTKGEDRKLRECVRKFGTSNWKAVSSLMPGRNMRQCKDRWEKYLSPDVDNSPFTIDDDIKILKYYSIYGGKWKDLSKLMKGRTDTSIKSRYKLLIRHGETIELLENSKPDMIKEKETQEENRNSEMKVSEIVDSSKLFSSIDEVYSDLSFL</sequence>
<evidence type="ECO:0000259" key="5">
    <source>
        <dbReference type="PROSITE" id="PS50090"/>
    </source>
</evidence>
<dbReference type="Gene3D" id="1.10.10.60">
    <property type="entry name" value="Homeodomain-like"/>
    <property type="match status" value="2"/>
</dbReference>
<organism evidence="7 8">
    <name type="scientific">Trichomonas vaginalis (strain ATCC PRA-98 / G3)</name>
    <dbReference type="NCBI Taxonomy" id="412133"/>
    <lineage>
        <taxon>Eukaryota</taxon>
        <taxon>Metamonada</taxon>
        <taxon>Parabasalia</taxon>
        <taxon>Trichomonadida</taxon>
        <taxon>Trichomonadidae</taxon>
        <taxon>Trichomonas</taxon>
    </lineage>
</organism>
<dbReference type="STRING" id="5722.A2FK29"/>
<evidence type="ECO:0000313" key="8">
    <source>
        <dbReference type="Proteomes" id="UP000001542"/>
    </source>
</evidence>
<dbReference type="OrthoDB" id="2143914at2759"/>
<reference evidence="7" key="2">
    <citation type="journal article" date="2007" name="Science">
        <title>Draft genome sequence of the sexually transmitted pathogen Trichomonas vaginalis.</title>
        <authorList>
            <person name="Carlton J.M."/>
            <person name="Hirt R.P."/>
            <person name="Silva J.C."/>
            <person name="Delcher A.L."/>
            <person name="Schatz M."/>
            <person name="Zhao Q."/>
            <person name="Wortman J.R."/>
            <person name="Bidwell S.L."/>
            <person name="Alsmark U.C.M."/>
            <person name="Besteiro S."/>
            <person name="Sicheritz-Ponten T."/>
            <person name="Noel C.J."/>
            <person name="Dacks J.B."/>
            <person name="Foster P.G."/>
            <person name="Simillion C."/>
            <person name="Van de Peer Y."/>
            <person name="Miranda-Saavedra D."/>
            <person name="Barton G.J."/>
            <person name="Westrop G.D."/>
            <person name="Mueller S."/>
            <person name="Dessi D."/>
            <person name="Fiori P.L."/>
            <person name="Ren Q."/>
            <person name="Paulsen I."/>
            <person name="Zhang H."/>
            <person name="Bastida-Corcuera F.D."/>
            <person name="Simoes-Barbosa A."/>
            <person name="Brown M.T."/>
            <person name="Hayes R.D."/>
            <person name="Mukherjee M."/>
            <person name="Okumura C.Y."/>
            <person name="Schneider R."/>
            <person name="Smith A.J."/>
            <person name="Vanacova S."/>
            <person name="Villalvazo M."/>
            <person name="Haas B.J."/>
            <person name="Pertea M."/>
            <person name="Feldblyum T.V."/>
            <person name="Utterback T.R."/>
            <person name="Shu C.L."/>
            <person name="Osoegawa K."/>
            <person name="de Jong P.J."/>
            <person name="Hrdy I."/>
            <person name="Horvathova L."/>
            <person name="Zubacova Z."/>
            <person name="Dolezal P."/>
            <person name="Malik S.B."/>
            <person name="Logsdon J.M. Jr."/>
            <person name="Henze K."/>
            <person name="Gupta A."/>
            <person name="Wang C.C."/>
            <person name="Dunne R.L."/>
            <person name="Upcroft J.A."/>
            <person name="Upcroft P."/>
            <person name="White O."/>
            <person name="Salzberg S.L."/>
            <person name="Tang P."/>
            <person name="Chiu C.-H."/>
            <person name="Lee Y.-S."/>
            <person name="Embley T.M."/>
            <person name="Coombs G.H."/>
            <person name="Mottram J.C."/>
            <person name="Tachezy J."/>
            <person name="Fraser-Liggett C.M."/>
            <person name="Johnson P.J."/>
        </authorList>
    </citation>
    <scope>NUCLEOTIDE SEQUENCE [LARGE SCALE GENOMIC DNA]</scope>
    <source>
        <strain evidence="7">G3</strain>
    </source>
</reference>
<dbReference type="SMART" id="SM00717">
    <property type="entry name" value="SANT"/>
    <property type="match status" value="2"/>
</dbReference>
<dbReference type="Proteomes" id="UP000001542">
    <property type="component" value="Unassembled WGS sequence"/>
</dbReference>
<dbReference type="InterPro" id="IPR001005">
    <property type="entry name" value="SANT/Myb"/>
</dbReference>
<dbReference type="GO" id="GO:0000978">
    <property type="term" value="F:RNA polymerase II cis-regulatory region sequence-specific DNA binding"/>
    <property type="evidence" value="ECO:0000318"/>
    <property type="project" value="GO_Central"/>
</dbReference>
<protein>
    <submittedName>
        <fullName evidence="7">Myb-like DNA-binding domain containing protein</fullName>
    </submittedName>
</protein>
<accession>A2FK29</accession>
<keyword evidence="8" id="KW-1185">Reference proteome</keyword>
<dbReference type="InterPro" id="IPR009057">
    <property type="entry name" value="Homeodomain-like_sf"/>
</dbReference>
<dbReference type="GO" id="GO:0005634">
    <property type="term" value="C:nucleus"/>
    <property type="evidence" value="ECO:0000318"/>
    <property type="project" value="GO_Central"/>
</dbReference>
<dbReference type="GO" id="GO:0000981">
    <property type="term" value="F:DNA-binding transcription factor activity, RNA polymerase II-specific"/>
    <property type="evidence" value="ECO:0000318"/>
    <property type="project" value="GO_Central"/>
</dbReference>
<dbReference type="VEuPathDB" id="TrichDB:TVAG_480190"/>
<evidence type="ECO:0000256" key="4">
    <source>
        <dbReference type="ARBA" id="ARBA00023242"/>
    </source>
</evidence>
<feature type="domain" description="HTH myb-type" evidence="6">
    <location>
        <begin position="7"/>
        <end position="62"/>
    </location>
</feature>
<name>A2FK29_TRIV3</name>
<evidence type="ECO:0000259" key="6">
    <source>
        <dbReference type="PROSITE" id="PS51294"/>
    </source>
</evidence>
<dbReference type="RefSeq" id="XP_001307668.1">
    <property type="nucleotide sequence ID" value="XM_001307667.1"/>
</dbReference>
<evidence type="ECO:0000256" key="3">
    <source>
        <dbReference type="ARBA" id="ARBA00023163"/>
    </source>
</evidence>
<keyword evidence="2 7" id="KW-0238">DNA-binding</keyword>
<dbReference type="InterPro" id="IPR017930">
    <property type="entry name" value="Myb_dom"/>
</dbReference>
<dbReference type="CDD" id="cd00167">
    <property type="entry name" value="SANT"/>
    <property type="match status" value="2"/>
</dbReference>
<proteinExistence type="predicted"/>
<dbReference type="VEuPathDB" id="TrichDB:TVAGG3_0218280"/>
<feature type="domain" description="HTH myb-type" evidence="6">
    <location>
        <begin position="66"/>
        <end position="113"/>
    </location>
</feature>
<keyword evidence="4" id="KW-0539">Nucleus</keyword>
<dbReference type="GO" id="GO:0006355">
    <property type="term" value="P:regulation of DNA-templated transcription"/>
    <property type="evidence" value="ECO:0000318"/>
    <property type="project" value="GO_Central"/>
</dbReference>
<dbReference type="SUPFAM" id="SSF46689">
    <property type="entry name" value="Homeodomain-like"/>
    <property type="match status" value="1"/>
</dbReference>
<dbReference type="PROSITE" id="PS50090">
    <property type="entry name" value="MYB_LIKE"/>
    <property type="match status" value="2"/>
</dbReference>
<keyword evidence="3" id="KW-0804">Transcription</keyword>
<evidence type="ECO:0000256" key="1">
    <source>
        <dbReference type="ARBA" id="ARBA00023015"/>
    </source>
</evidence>
<dbReference type="InterPro" id="IPR051575">
    <property type="entry name" value="Myb-like_DNA-bd"/>
</dbReference>
<dbReference type="eggNOG" id="KOG0048">
    <property type="taxonomic scope" value="Eukaryota"/>
</dbReference>
<dbReference type="PANTHER" id="PTHR46621">
    <property type="entry name" value="SNRNA-ACTIVATING PROTEIN COMPLEX SUBUNIT 4"/>
    <property type="match status" value="1"/>
</dbReference>
<dbReference type="Pfam" id="PF00249">
    <property type="entry name" value="Myb_DNA-binding"/>
    <property type="match status" value="2"/>
</dbReference>
<dbReference type="KEGG" id="tva:4752479"/>
<dbReference type="SMR" id="A2FK29"/>
<reference evidence="7" key="1">
    <citation type="submission" date="2006-10" db="EMBL/GenBank/DDBJ databases">
        <authorList>
            <person name="Amadeo P."/>
            <person name="Zhao Q."/>
            <person name="Wortman J."/>
            <person name="Fraser-Liggett C."/>
            <person name="Carlton J."/>
        </authorList>
    </citation>
    <scope>NUCLEOTIDE SEQUENCE</scope>
    <source>
        <strain evidence="7">G3</strain>
    </source>
</reference>
<dbReference type="InParanoid" id="A2FK29"/>
<dbReference type="PANTHER" id="PTHR46621:SF1">
    <property type="entry name" value="SNRNA-ACTIVATING PROTEIN COMPLEX SUBUNIT 4"/>
    <property type="match status" value="1"/>
</dbReference>
<keyword evidence="1" id="KW-0805">Transcription regulation</keyword>
<feature type="domain" description="Myb-like" evidence="5">
    <location>
        <begin position="7"/>
        <end position="58"/>
    </location>
</feature>
<dbReference type="PROSITE" id="PS51294">
    <property type="entry name" value="HTH_MYB"/>
    <property type="match status" value="2"/>
</dbReference>
<feature type="domain" description="Myb-like" evidence="5">
    <location>
        <begin position="59"/>
        <end position="109"/>
    </location>
</feature>
<evidence type="ECO:0000256" key="2">
    <source>
        <dbReference type="ARBA" id="ARBA00023125"/>
    </source>
</evidence>
<dbReference type="AlphaFoldDB" id="A2FK29"/>
<dbReference type="EMBL" id="DS113840">
    <property type="protein sequence ID" value="EAX94738.1"/>
    <property type="molecule type" value="Genomic_DNA"/>
</dbReference>
<evidence type="ECO:0000313" key="7">
    <source>
        <dbReference type="EMBL" id="EAX94738.1"/>
    </source>
</evidence>